<accession>C8VZ85</accession>
<dbReference type="InterPro" id="IPR051922">
    <property type="entry name" value="Bact_Sporulation_Assoc"/>
</dbReference>
<dbReference type="EMBL" id="CP001720">
    <property type="protein sequence ID" value="ACV64830.1"/>
    <property type="molecule type" value="Genomic_DNA"/>
</dbReference>
<evidence type="ECO:0000313" key="2">
    <source>
        <dbReference type="EMBL" id="ACV64830.1"/>
    </source>
</evidence>
<dbReference type="RefSeq" id="WP_015759500.1">
    <property type="nucleotide sequence ID" value="NC_013216.1"/>
</dbReference>
<dbReference type="KEGG" id="dae:Dtox_4162"/>
<organism evidence="2 3">
    <name type="scientific">Desulfofarcimen acetoxidans (strain ATCC 49208 / DSM 771 / KCTC 5769 / VKM B-1644 / 5575)</name>
    <name type="common">Desulfotomaculum acetoxidans</name>
    <dbReference type="NCBI Taxonomy" id="485916"/>
    <lineage>
        <taxon>Bacteria</taxon>
        <taxon>Bacillati</taxon>
        <taxon>Bacillota</taxon>
        <taxon>Clostridia</taxon>
        <taxon>Eubacteriales</taxon>
        <taxon>Peptococcaceae</taxon>
        <taxon>Desulfofarcimen</taxon>
    </lineage>
</organism>
<dbReference type="OrthoDB" id="9794671at2"/>
<feature type="domain" description="Sporulation stage II protein D amidase enhancer LytB N-terminal" evidence="1">
    <location>
        <begin position="43"/>
        <end position="150"/>
    </location>
</feature>
<dbReference type="AlphaFoldDB" id="C8VZ85"/>
<evidence type="ECO:0000313" key="3">
    <source>
        <dbReference type="Proteomes" id="UP000002217"/>
    </source>
</evidence>
<reference evidence="2 3" key="1">
    <citation type="journal article" date="2009" name="Stand. Genomic Sci.">
        <title>Complete genome sequence of Desulfotomaculum acetoxidans type strain (5575).</title>
        <authorList>
            <person name="Spring S."/>
            <person name="Lapidus A."/>
            <person name="Schroder M."/>
            <person name="Gleim D."/>
            <person name="Sims D."/>
            <person name="Meincke L."/>
            <person name="Glavina Del Rio T."/>
            <person name="Tice H."/>
            <person name="Copeland A."/>
            <person name="Cheng J.F."/>
            <person name="Lucas S."/>
            <person name="Chen F."/>
            <person name="Nolan M."/>
            <person name="Bruce D."/>
            <person name="Goodwin L."/>
            <person name="Pitluck S."/>
            <person name="Ivanova N."/>
            <person name="Mavromatis K."/>
            <person name="Mikhailova N."/>
            <person name="Pati A."/>
            <person name="Chen A."/>
            <person name="Palaniappan K."/>
            <person name="Land M."/>
            <person name="Hauser L."/>
            <person name="Chang Y.J."/>
            <person name="Jeffries C.D."/>
            <person name="Chain P."/>
            <person name="Saunders E."/>
            <person name="Brettin T."/>
            <person name="Detter J.C."/>
            <person name="Goker M."/>
            <person name="Bristow J."/>
            <person name="Eisen J.A."/>
            <person name="Markowitz V."/>
            <person name="Hugenholtz P."/>
            <person name="Kyrpides N.C."/>
            <person name="Klenk H.P."/>
            <person name="Han C."/>
        </authorList>
    </citation>
    <scope>NUCLEOTIDE SEQUENCE [LARGE SCALE GENOMIC DNA]</scope>
    <source>
        <strain evidence="3">ATCC 49208 / DSM 771 / VKM B-1644</strain>
    </source>
</reference>
<dbReference type="GO" id="GO:0030435">
    <property type="term" value="P:sporulation resulting in formation of a cellular spore"/>
    <property type="evidence" value="ECO:0007669"/>
    <property type="project" value="InterPro"/>
</dbReference>
<dbReference type="Proteomes" id="UP000002217">
    <property type="component" value="Chromosome"/>
</dbReference>
<sequence length="317" mass="35148">MRRKICALIILIAALLIGIPMAVTLMAPVQIKSAGTLVRLYSHEDDQVHEISLEDYLIGVVAAEMPAEYPEEALKAQAVAARTYILKRISVAGVENPAHPGADVCDDHRHGQAWISEEEMKKRWGTVDFYRYYYKLKAAVRDTDKVVITYDNVLIDPAYHASCGGGGTENAEDVWKFKIPYLRAVPCAGDESKSERTIHIPLSEAGKRLGVELQTMPVSTERSLIAVVEKTAAGYPKVLRIGDKEIPATTVRDKLELRSTKFSWEIAAGQLSITTTGYGHGVGMCQYGAREFALQGKNYREILTHYYTGVKLVKMTN</sequence>
<name>C8VZ85_DESAS</name>
<evidence type="ECO:0000259" key="1">
    <source>
        <dbReference type="Pfam" id="PF08486"/>
    </source>
</evidence>
<proteinExistence type="predicted"/>
<dbReference type="STRING" id="485916.Dtox_4162"/>
<dbReference type="PANTHER" id="PTHR30032:SF4">
    <property type="entry name" value="AMIDASE ENHANCER"/>
    <property type="match status" value="1"/>
</dbReference>
<dbReference type="Pfam" id="PF08486">
    <property type="entry name" value="SpoIID"/>
    <property type="match status" value="1"/>
</dbReference>
<dbReference type="NCBIfam" id="TIGR02870">
    <property type="entry name" value="spore_II_D"/>
    <property type="match status" value="1"/>
</dbReference>
<dbReference type="PANTHER" id="PTHR30032">
    <property type="entry name" value="N-ACETYLMURAMOYL-L-ALANINE AMIDASE-RELATED"/>
    <property type="match status" value="1"/>
</dbReference>
<dbReference type="GO" id="GO:0030288">
    <property type="term" value="C:outer membrane-bounded periplasmic space"/>
    <property type="evidence" value="ECO:0007669"/>
    <property type="project" value="TreeGrafter"/>
</dbReference>
<protein>
    <submittedName>
        <fullName evidence="2">Stage II sporulation protein D</fullName>
    </submittedName>
</protein>
<gene>
    <name evidence="2" type="ordered locus">Dtox_4162</name>
</gene>
<dbReference type="HOGENOM" id="CLU_021203_1_1_9"/>
<dbReference type="eggNOG" id="COG2385">
    <property type="taxonomic scope" value="Bacteria"/>
</dbReference>
<dbReference type="InterPro" id="IPR014225">
    <property type="entry name" value="Spore_II_D_firmicutes"/>
</dbReference>
<dbReference type="InterPro" id="IPR013486">
    <property type="entry name" value="SpoIID/LytB"/>
</dbReference>
<dbReference type="InterPro" id="IPR013693">
    <property type="entry name" value="SpoIID/LytB_N"/>
</dbReference>
<dbReference type="NCBIfam" id="TIGR02669">
    <property type="entry name" value="SpoIID_LytB"/>
    <property type="match status" value="1"/>
</dbReference>
<keyword evidence="3" id="KW-1185">Reference proteome</keyword>